<evidence type="ECO:0000256" key="3">
    <source>
        <dbReference type="ARBA" id="ARBA00023163"/>
    </source>
</evidence>
<reference evidence="5" key="3">
    <citation type="submission" date="2017-03" db="EMBL/GenBank/DDBJ databases">
        <authorList>
            <person name="Dastager S.G."/>
            <person name="Neurgaonkar P.S."/>
            <person name="Dharne M.S."/>
        </authorList>
    </citation>
    <scope>NUCLEOTIDE SEQUENCE</scope>
    <source>
        <strain evidence="5">DSM 25145</strain>
    </source>
</reference>
<keyword evidence="8" id="KW-1185">Reference proteome</keyword>
<evidence type="ECO:0000313" key="7">
    <source>
        <dbReference type="Proteomes" id="UP000186385"/>
    </source>
</evidence>
<gene>
    <name evidence="5" type="ORF">B1B05_11115</name>
    <name evidence="6" type="ORF">SAMN05443094_1057</name>
</gene>
<evidence type="ECO:0000313" key="8">
    <source>
        <dbReference type="Proteomes" id="UP000215545"/>
    </source>
</evidence>
<dbReference type="Gene3D" id="1.10.10.60">
    <property type="entry name" value="Homeodomain-like"/>
    <property type="match status" value="2"/>
</dbReference>
<dbReference type="PROSITE" id="PS01124">
    <property type="entry name" value="HTH_ARAC_FAMILY_2"/>
    <property type="match status" value="1"/>
</dbReference>
<dbReference type="GO" id="GO:0043565">
    <property type="term" value="F:sequence-specific DNA binding"/>
    <property type="evidence" value="ECO:0007669"/>
    <property type="project" value="InterPro"/>
</dbReference>
<dbReference type="RefSeq" id="WP_052698324.1">
    <property type="nucleotide sequence ID" value="NZ_FTLX01000005.1"/>
</dbReference>
<evidence type="ECO:0000313" key="6">
    <source>
        <dbReference type="EMBL" id="SIR03905.1"/>
    </source>
</evidence>
<evidence type="ECO:0000256" key="1">
    <source>
        <dbReference type="ARBA" id="ARBA00023015"/>
    </source>
</evidence>
<keyword evidence="1" id="KW-0805">Transcription regulation</keyword>
<dbReference type="Pfam" id="PF12833">
    <property type="entry name" value="HTH_18"/>
    <property type="match status" value="1"/>
</dbReference>
<dbReference type="EMBL" id="FTLX01000005">
    <property type="protein sequence ID" value="SIR03905.1"/>
    <property type="molecule type" value="Genomic_DNA"/>
</dbReference>
<dbReference type="InterPro" id="IPR018060">
    <property type="entry name" value="HTH_AraC"/>
</dbReference>
<evidence type="ECO:0000313" key="5">
    <source>
        <dbReference type="EMBL" id="OXS77386.1"/>
    </source>
</evidence>
<dbReference type="GO" id="GO:0003700">
    <property type="term" value="F:DNA-binding transcription factor activity"/>
    <property type="evidence" value="ECO:0007669"/>
    <property type="project" value="InterPro"/>
</dbReference>
<accession>A0A1N6XNF1</accession>
<dbReference type="AlphaFoldDB" id="A0A1N6XNF1"/>
<dbReference type="OrthoDB" id="247151at2"/>
<dbReference type="SUPFAM" id="SSF46689">
    <property type="entry name" value="Homeodomain-like"/>
    <property type="match status" value="2"/>
</dbReference>
<dbReference type="STRING" id="1017273.SAMN05443094_1057"/>
<evidence type="ECO:0000256" key="2">
    <source>
        <dbReference type="ARBA" id="ARBA00023125"/>
    </source>
</evidence>
<keyword evidence="2" id="KW-0238">DNA-binding</keyword>
<proteinExistence type="predicted"/>
<feature type="domain" description="HTH araC/xylS-type" evidence="4">
    <location>
        <begin position="274"/>
        <end position="372"/>
    </location>
</feature>
<reference evidence="6 7" key="1">
    <citation type="submission" date="2017-01" db="EMBL/GenBank/DDBJ databases">
        <authorList>
            <person name="Mah S.A."/>
            <person name="Swanson W.J."/>
            <person name="Moy G.W."/>
            <person name="Vacquier V.D."/>
        </authorList>
    </citation>
    <scope>NUCLEOTIDE SEQUENCE [LARGE SCALE GENOMIC DNA]</scope>
    <source>
        <strain evidence="6 7">NIO-1016</strain>
    </source>
</reference>
<evidence type="ECO:0000259" key="4">
    <source>
        <dbReference type="PROSITE" id="PS01124"/>
    </source>
</evidence>
<sequence>MRFEPLKQLTSDLLGCQALLLNSQDSAAFQQTYKLDLKPSKNGPAIFTSAYLEQFFFFRLPDGDTFLAGPCLHEEMTDIRLRAWMNDVSARQEQRAGYYRRLPVISKKKWHAMAHFAFWSVYGKKGVLAEQGEAVQVEQSEPHLSRRKQTLSFHHDPSHEQKLMDAIQKGLIQDVIEIVQSGPADGGEFGVLSKRSFIRSQKNLAIASITLATRAAMKGGVHPETAYTISDVYIQRLEELQEVKQVEALLRDALCAFTERVQKARLQAYSPTILKCLRYIEQHVYEPIRLEEIAVHVDLSLSHVSARLKKETGMTVGEAIQKARVEEAKSLLKLSTHPIAAISAWLHFTDQSHFTKVFKKHAGLTPKKYRQSISS</sequence>
<dbReference type="Proteomes" id="UP000186385">
    <property type="component" value="Unassembled WGS sequence"/>
</dbReference>
<protein>
    <submittedName>
        <fullName evidence="5">AraC family transcriptional regulator</fullName>
    </submittedName>
    <submittedName>
        <fullName evidence="6">Transcriptional regulator, AraC family</fullName>
    </submittedName>
</protein>
<dbReference type="PANTHER" id="PTHR43280">
    <property type="entry name" value="ARAC-FAMILY TRANSCRIPTIONAL REGULATOR"/>
    <property type="match status" value="1"/>
</dbReference>
<reference evidence="8" key="2">
    <citation type="submission" date="2017-03" db="EMBL/GenBank/DDBJ databases">
        <title>Bacillus sp. V-88(T) DSM27956, whole genome shotgun sequencing project.</title>
        <authorList>
            <person name="Dastager S.G."/>
            <person name="Neurgaonkar P.S."/>
            <person name="Dharne M.S."/>
        </authorList>
    </citation>
    <scope>NUCLEOTIDE SEQUENCE [LARGE SCALE GENOMIC DNA]</scope>
    <source>
        <strain evidence="8">DSM 25145</strain>
    </source>
</reference>
<organism evidence="6 7">
    <name type="scientific">Domibacillus enclensis</name>
    <dbReference type="NCBI Taxonomy" id="1017273"/>
    <lineage>
        <taxon>Bacteria</taxon>
        <taxon>Bacillati</taxon>
        <taxon>Bacillota</taxon>
        <taxon>Bacilli</taxon>
        <taxon>Bacillales</taxon>
        <taxon>Bacillaceae</taxon>
        <taxon>Domibacillus</taxon>
    </lineage>
</organism>
<dbReference type="PANTHER" id="PTHR43280:SF34">
    <property type="entry name" value="ARAC-FAMILY TRANSCRIPTIONAL REGULATOR"/>
    <property type="match status" value="1"/>
</dbReference>
<dbReference type="Proteomes" id="UP000215545">
    <property type="component" value="Unassembled WGS sequence"/>
</dbReference>
<dbReference type="InterPro" id="IPR009057">
    <property type="entry name" value="Homeodomain-like_sf"/>
</dbReference>
<dbReference type="SMART" id="SM00342">
    <property type="entry name" value="HTH_ARAC"/>
    <property type="match status" value="1"/>
</dbReference>
<keyword evidence="3" id="KW-0804">Transcription</keyword>
<dbReference type="EMBL" id="MWSK01000005">
    <property type="protein sequence ID" value="OXS77386.1"/>
    <property type="molecule type" value="Genomic_DNA"/>
</dbReference>
<name>A0A1N6XNF1_9BACI</name>